<sequence>MIRWSELFPDESDLILRKFFKDAGQFTVAAPGGADYFRVSMVGVGGQGENAGGNGAFSHRKAKTSAGEVFQIQVGQCGTGMTAGDSWMRRAATGEMVCYADRGRGTGGVQGSAANCIGDIRRSGVASVSSGGDVGDIARLGFGGRYGVSRSRAPGPGGGGLGGNFPALVLIPAGQGMVAVEWYGGDPGEGY</sequence>
<protein>
    <submittedName>
        <fullName evidence="1">Uncharacterized protein</fullName>
    </submittedName>
</protein>
<dbReference type="EMBL" id="JAOTJD010000005">
    <property type="protein sequence ID" value="MFD3263232.1"/>
    <property type="molecule type" value="Genomic_DNA"/>
</dbReference>
<evidence type="ECO:0000313" key="1">
    <source>
        <dbReference type="EMBL" id="MFD3263232.1"/>
    </source>
</evidence>
<dbReference type="RefSeq" id="WP_377368007.1">
    <property type="nucleotide sequence ID" value="NZ_JAOTJD010000005.1"/>
</dbReference>
<keyword evidence="2" id="KW-1185">Reference proteome</keyword>
<gene>
    <name evidence="1" type="ORF">OCL97_04530</name>
</gene>
<accession>A0ABW6CSR2</accession>
<name>A0ABW6CSR2_9CAUL</name>
<evidence type="ECO:0000313" key="2">
    <source>
        <dbReference type="Proteomes" id="UP001598130"/>
    </source>
</evidence>
<reference evidence="1 2" key="1">
    <citation type="submission" date="2022-09" db="EMBL/GenBank/DDBJ databases">
        <title>New species of Phenylobacterium.</title>
        <authorList>
            <person name="Mieszkin S."/>
        </authorList>
    </citation>
    <scope>NUCLEOTIDE SEQUENCE [LARGE SCALE GENOMIC DNA]</scope>
    <source>
        <strain evidence="1 2">HK31-G</strain>
    </source>
</reference>
<comment type="caution">
    <text evidence="1">The sequence shown here is derived from an EMBL/GenBank/DDBJ whole genome shotgun (WGS) entry which is preliminary data.</text>
</comment>
<proteinExistence type="predicted"/>
<organism evidence="1 2">
    <name type="scientific">Phenylobacterium ferrooxidans</name>
    <dbReference type="NCBI Taxonomy" id="2982689"/>
    <lineage>
        <taxon>Bacteria</taxon>
        <taxon>Pseudomonadati</taxon>
        <taxon>Pseudomonadota</taxon>
        <taxon>Alphaproteobacteria</taxon>
        <taxon>Caulobacterales</taxon>
        <taxon>Caulobacteraceae</taxon>
        <taxon>Phenylobacterium</taxon>
    </lineage>
</organism>
<dbReference type="Proteomes" id="UP001598130">
    <property type="component" value="Unassembled WGS sequence"/>
</dbReference>